<feature type="non-terminal residue" evidence="2">
    <location>
        <position position="712"/>
    </location>
</feature>
<dbReference type="Proteomes" id="UP001153269">
    <property type="component" value="Unassembled WGS sequence"/>
</dbReference>
<feature type="domain" description="DUF6729" evidence="1">
    <location>
        <begin position="62"/>
        <end position="281"/>
    </location>
</feature>
<gene>
    <name evidence="2" type="ORF">PLEPLA_LOCUS28972</name>
</gene>
<evidence type="ECO:0000313" key="3">
    <source>
        <dbReference type="Proteomes" id="UP001153269"/>
    </source>
</evidence>
<keyword evidence="3" id="KW-1185">Reference proteome</keyword>
<dbReference type="AlphaFoldDB" id="A0A9N7YWP6"/>
<sequence>MQAQHPRPHLRKGLTFSLPLQWRLTLSSPWLGPPLPGPSSDGLVQPSPPPLSIGAQLLPKGWRQTLPEEQQDWVGRALFTSRTGKKPVLTGELHLWWYPPEAQLLYTQTPSAHNFYQCRFFLWAPYRMWAYRLTCPKCGDKLTGAGLYKTVRPVLDLDNWYNMGTEYMECRLCKRKYSAWAQDIIKQLDLAHQELFPAVLTYKLSCDKRVVGLMKERTLGNSASRLRAILVEQHTKEWMVRSMSYLSVLRKLQVSGQVSVPPMKPIPTVSWLISIYAREALGRLEEMKARMTKKLAGNAAGMATRVTNVSNEHRQVLMSVLTASEGDELLPMAAGLVRRYREAGRAPPQAAALFGEWEQLLVRLDVWHLMQRLARAITAGNHQQYGPFMSRLSFAMLEWDGCDVARLKEAKQSEEGGDANVEPTSRELTRHCRRHTRGAAETELLVQEVLDSFSEMNDTMGVPLFDRAEMEKVWRTQRHHLRCIQDPPGVELYAKTGEETRGGVKLPVYRCARGTSSLEWFHHHLCTFVPGTSANALHFQVYLLEGIVRWNEDCARVAVEGNARHSTLRCYSAQLQRGLSQLTQQFLGRTLVENYTQPGEYTGELIGLEYLNSQTGAAALQPDLGPDDDDALDGMDELEEDWEEEEHEGFEEELHPLQPVVATQPNHPPAVVEEEVRGPDGHSGYQHAVHLAHALVELRHHAFVTERQVREI</sequence>
<evidence type="ECO:0000313" key="2">
    <source>
        <dbReference type="EMBL" id="CAB1441187.1"/>
    </source>
</evidence>
<protein>
    <recommendedName>
        <fullName evidence="1">DUF6729 domain-containing protein</fullName>
    </recommendedName>
</protein>
<dbReference type="InterPro" id="IPR046616">
    <property type="entry name" value="DUF6729"/>
</dbReference>
<dbReference type="EMBL" id="CADEAL010002580">
    <property type="protein sequence ID" value="CAB1441187.1"/>
    <property type="molecule type" value="Genomic_DNA"/>
</dbReference>
<evidence type="ECO:0000259" key="1">
    <source>
        <dbReference type="Pfam" id="PF20499"/>
    </source>
</evidence>
<dbReference type="Pfam" id="PF20499">
    <property type="entry name" value="DUF6729"/>
    <property type="match status" value="1"/>
</dbReference>
<dbReference type="PANTHER" id="PTHR24401:SF29">
    <property type="entry name" value="SI:CH211-243P7.3-RELATED"/>
    <property type="match status" value="1"/>
</dbReference>
<name>A0A9N7YWP6_PLEPL</name>
<accession>A0A9N7YWP6</accession>
<dbReference type="PANTHER" id="PTHR24401">
    <property type="entry name" value="SI:CH211-243P7.3-RELATED"/>
    <property type="match status" value="1"/>
</dbReference>
<organism evidence="2 3">
    <name type="scientific">Pleuronectes platessa</name>
    <name type="common">European plaice</name>
    <dbReference type="NCBI Taxonomy" id="8262"/>
    <lineage>
        <taxon>Eukaryota</taxon>
        <taxon>Metazoa</taxon>
        <taxon>Chordata</taxon>
        <taxon>Craniata</taxon>
        <taxon>Vertebrata</taxon>
        <taxon>Euteleostomi</taxon>
        <taxon>Actinopterygii</taxon>
        <taxon>Neopterygii</taxon>
        <taxon>Teleostei</taxon>
        <taxon>Neoteleostei</taxon>
        <taxon>Acanthomorphata</taxon>
        <taxon>Carangaria</taxon>
        <taxon>Pleuronectiformes</taxon>
        <taxon>Pleuronectoidei</taxon>
        <taxon>Pleuronectidae</taxon>
        <taxon>Pleuronectes</taxon>
    </lineage>
</organism>
<comment type="caution">
    <text evidence="2">The sequence shown here is derived from an EMBL/GenBank/DDBJ whole genome shotgun (WGS) entry which is preliminary data.</text>
</comment>
<reference evidence="2" key="1">
    <citation type="submission" date="2020-03" db="EMBL/GenBank/DDBJ databases">
        <authorList>
            <person name="Weist P."/>
        </authorList>
    </citation>
    <scope>NUCLEOTIDE SEQUENCE</scope>
</reference>
<proteinExistence type="predicted"/>